<reference evidence="2 3" key="1">
    <citation type="submission" date="2023-01" db="EMBL/GenBank/DDBJ databases">
        <authorList>
            <person name="Kreplak J."/>
        </authorList>
    </citation>
    <scope>NUCLEOTIDE SEQUENCE [LARGE SCALE GENOMIC DNA]</scope>
</reference>
<name>A0AAV0ZBN8_VICFA</name>
<gene>
    <name evidence="2" type="ORF">VFH_I180840</name>
</gene>
<sequence length="109" mass="12732">MQPRHHKQKQQNQNNNANVKEAEAEAEIESKKRRIPCGDTGGRQASRQNSTPSIRDLGKVKGAMVATEMLVGIYVREEEERKRSEFRQKRRRRRKEKVIVTLPNHDPFL</sequence>
<feature type="region of interest" description="Disordered" evidence="1">
    <location>
        <begin position="1"/>
        <end position="58"/>
    </location>
</feature>
<evidence type="ECO:0000313" key="2">
    <source>
        <dbReference type="EMBL" id="CAI8595221.1"/>
    </source>
</evidence>
<dbReference type="EMBL" id="OX451735">
    <property type="protein sequence ID" value="CAI8595221.1"/>
    <property type="molecule type" value="Genomic_DNA"/>
</dbReference>
<dbReference type="AlphaFoldDB" id="A0AAV0ZBN8"/>
<keyword evidence="3" id="KW-1185">Reference proteome</keyword>
<evidence type="ECO:0000256" key="1">
    <source>
        <dbReference type="SAM" id="MobiDB-lite"/>
    </source>
</evidence>
<dbReference type="Proteomes" id="UP001157006">
    <property type="component" value="Chromosome 1S"/>
</dbReference>
<accession>A0AAV0ZBN8</accession>
<proteinExistence type="predicted"/>
<feature type="compositionally biased region" description="Polar residues" evidence="1">
    <location>
        <begin position="43"/>
        <end position="53"/>
    </location>
</feature>
<protein>
    <submittedName>
        <fullName evidence="2">Uncharacterized protein</fullName>
    </submittedName>
</protein>
<feature type="compositionally biased region" description="Low complexity" evidence="1">
    <location>
        <begin position="10"/>
        <end position="19"/>
    </location>
</feature>
<evidence type="ECO:0000313" key="3">
    <source>
        <dbReference type="Proteomes" id="UP001157006"/>
    </source>
</evidence>
<feature type="region of interest" description="Disordered" evidence="1">
    <location>
        <begin position="79"/>
        <end position="109"/>
    </location>
</feature>
<organism evidence="2 3">
    <name type="scientific">Vicia faba</name>
    <name type="common">Broad bean</name>
    <name type="synonym">Faba vulgaris</name>
    <dbReference type="NCBI Taxonomy" id="3906"/>
    <lineage>
        <taxon>Eukaryota</taxon>
        <taxon>Viridiplantae</taxon>
        <taxon>Streptophyta</taxon>
        <taxon>Embryophyta</taxon>
        <taxon>Tracheophyta</taxon>
        <taxon>Spermatophyta</taxon>
        <taxon>Magnoliopsida</taxon>
        <taxon>eudicotyledons</taxon>
        <taxon>Gunneridae</taxon>
        <taxon>Pentapetalae</taxon>
        <taxon>rosids</taxon>
        <taxon>fabids</taxon>
        <taxon>Fabales</taxon>
        <taxon>Fabaceae</taxon>
        <taxon>Papilionoideae</taxon>
        <taxon>50 kb inversion clade</taxon>
        <taxon>NPAAA clade</taxon>
        <taxon>Hologalegina</taxon>
        <taxon>IRL clade</taxon>
        <taxon>Fabeae</taxon>
        <taxon>Vicia</taxon>
    </lineage>
</organism>